<gene>
    <name evidence="5" type="ORF">A3G33_06730</name>
</gene>
<proteinExistence type="predicted"/>
<dbReference type="SMART" id="SM00448">
    <property type="entry name" value="REC"/>
    <property type="match status" value="1"/>
</dbReference>
<evidence type="ECO:0000256" key="3">
    <source>
        <dbReference type="PROSITE-ProRule" id="PRU00169"/>
    </source>
</evidence>
<dbReference type="AlphaFoldDB" id="A0A1G1L2K4"/>
<keyword evidence="1 3" id="KW-0597">Phosphoprotein</keyword>
<name>A0A1G1L2K4_9BACT</name>
<dbReference type="Gene3D" id="3.40.50.2300">
    <property type="match status" value="1"/>
</dbReference>
<dbReference type="PROSITE" id="PS50110">
    <property type="entry name" value="RESPONSE_REGULATORY"/>
    <property type="match status" value="1"/>
</dbReference>
<dbReference type="GO" id="GO:0000160">
    <property type="term" value="P:phosphorelay signal transduction system"/>
    <property type="evidence" value="ECO:0007669"/>
    <property type="project" value="UniProtKB-KW"/>
</dbReference>
<comment type="caution">
    <text evidence="5">The sequence shown here is derived from an EMBL/GenBank/DDBJ whole genome shotgun (WGS) entry which is preliminary data.</text>
</comment>
<dbReference type="InterPro" id="IPR011006">
    <property type="entry name" value="CheY-like_superfamily"/>
</dbReference>
<dbReference type="CDD" id="cd00156">
    <property type="entry name" value="REC"/>
    <property type="match status" value="1"/>
</dbReference>
<dbReference type="SUPFAM" id="SSF52172">
    <property type="entry name" value="CheY-like"/>
    <property type="match status" value="1"/>
</dbReference>
<dbReference type="InterPro" id="IPR001789">
    <property type="entry name" value="Sig_transdc_resp-reg_receiver"/>
</dbReference>
<dbReference type="InterPro" id="IPR050595">
    <property type="entry name" value="Bact_response_regulator"/>
</dbReference>
<feature type="domain" description="Response regulatory" evidence="4">
    <location>
        <begin position="3"/>
        <end position="118"/>
    </location>
</feature>
<evidence type="ECO:0000259" key="4">
    <source>
        <dbReference type="PROSITE" id="PS50110"/>
    </source>
</evidence>
<feature type="modified residue" description="4-aspartylphosphate" evidence="3">
    <location>
        <position position="52"/>
    </location>
</feature>
<reference evidence="5 6" key="1">
    <citation type="journal article" date="2016" name="Nat. Commun.">
        <title>Thousands of microbial genomes shed light on interconnected biogeochemical processes in an aquifer system.</title>
        <authorList>
            <person name="Anantharaman K."/>
            <person name="Brown C.T."/>
            <person name="Hug L.A."/>
            <person name="Sharon I."/>
            <person name="Castelle C.J."/>
            <person name="Probst A.J."/>
            <person name="Thomas B.C."/>
            <person name="Singh A."/>
            <person name="Wilkins M.J."/>
            <person name="Karaoz U."/>
            <person name="Brodie E.L."/>
            <person name="Williams K.H."/>
            <person name="Hubbard S.S."/>
            <person name="Banfield J.F."/>
        </authorList>
    </citation>
    <scope>NUCLEOTIDE SEQUENCE [LARGE SCALE GENOMIC DNA]</scope>
</reference>
<dbReference type="Pfam" id="PF00072">
    <property type="entry name" value="Response_reg"/>
    <property type="match status" value="1"/>
</dbReference>
<evidence type="ECO:0000256" key="2">
    <source>
        <dbReference type="ARBA" id="ARBA00023012"/>
    </source>
</evidence>
<dbReference type="PANTHER" id="PTHR44591:SF14">
    <property type="entry name" value="PROTEIN PILG"/>
    <property type="match status" value="1"/>
</dbReference>
<dbReference type="Proteomes" id="UP000178187">
    <property type="component" value="Unassembled WGS sequence"/>
</dbReference>
<keyword evidence="2" id="KW-0902">Two-component regulatory system</keyword>
<evidence type="ECO:0000313" key="5">
    <source>
        <dbReference type="EMBL" id="OGW99377.1"/>
    </source>
</evidence>
<evidence type="ECO:0000313" key="6">
    <source>
        <dbReference type="Proteomes" id="UP000178187"/>
    </source>
</evidence>
<organism evidence="5 6">
    <name type="scientific">Candidatus Danuiimicrobium aquiferis</name>
    <dbReference type="NCBI Taxonomy" id="1801832"/>
    <lineage>
        <taxon>Bacteria</taxon>
        <taxon>Pseudomonadati</taxon>
        <taxon>Candidatus Omnitrophota</taxon>
        <taxon>Candidatus Danuiimicrobium</taxon>
    </lineage>
</organism>
<sequence length="129" mass="14584">MYDVLIVDDEEDIGDFLCQVLEQIHLKGKFVVTGEEAVRLVDEHDFKLMIVDLKLSTTMTGLDVIQKVSERRPKMKIVAMSGYVDMGMKQQAEKFGVIDYLEKPIDLRTEVFLKKVGTLLGSEEKGTGD</sequence>
<evidence type="ECO:0000256" key="1">
    <source>
        <dbReference type="ARBA" id="ARBA00022553"/>
    </source>
</evidence>
<dbReference type="PANTHER" id="PTHR44591">
    <property type="entry name" value="STRESS RESPONSE REGULATOR PROTEIN 1"/>
    <property type="match status" value="1"/>
</dbReference>
<accession>A0A1G1L2K4</accession>
<dbReference type="EMBL" id="MHFR01000008">
    <property type="protein sequence ID" value="OGW99377.1"/>
    <property type="molecule type" value="Genomic_DNA"/>
</dbReference>
<protein>
    <recommendedName>
        <fullName evidence="4">Response regulatory domain-containing protein</fullName>
    </recommendedName>
</protein>